<dbReference type="PRINTS" id="PR00385">
    <property type="entry name" value="P450"/>
</dbReference>
<protein>
    <submittedName>
        <fullName evidence="8">Cytochrome P450</fullName>
    </submittedName>
</protein>
<dbReference type="CDD" id="cd20625">
    <property type="entry name" value="CYP164-like"/>
    <property type="match status" value="1"/>
</dbReference>
<evidence type="ECO:0000256" key="1">
    <source>
        <dbReference type="ARBA" id="ARBA00010617"/>
    </source>
</evidence>
<proteinExistence type="inferred from homology"/>
<dbReference type="FunFam" id="1.10.630.10:FF:000018">
    <property type="entry name" value="Cytochrome P450 monooxygenase"/>
    <property type="match status" value="1"/>
</dbReference>
<dbReference type="InterPro" id="IPR017972">
    <property type="entry name" value="Cyt_P450_CS"/>
</dbReference>
<keyword evidence="9" id="KW-1185">Reference proteome</keyword>
<keyword evidence="4 7" id="KW-0560">Oxidoreductase</keyword>
<dbReference type="OrthoDB" id="4371969at2"/>
<dbReference type="PRINTS" id="PR00359">
    <property type="entry name" value="BP450"/>
</dbReference>
<evidence type="ECO:0000313" key="8">
    <source>
        <dbReference type="EMBL" id="MXQ65471.1"/>
    </source>
</evidence>
<evidence type="ECO:0000313" key="9">
    <source>
        <dbReference type="Proteomes" id="UP000431901"/>
    </source>
</evidence>
<dbReference type="PROSITE" id="PS00086">
    <property type="entry name" value="CYTOCHROME_P450"/>
    <property type="match status" value="1"/>
</dbReference>
<keyword evidence="3 7" id="KW-0479">Metal-binding</keyword>
<name>A0A6I4W7M1_9ACTN</name>
<evidence type="ECO:0000256" key="5">
    <source>
        <dbReference type="ARBA" id="ARBA00023004"/>
    </source>
</evidence>
<dbReference type="InterPro" id="IPR036396">
    <property type="entry name" value="Cyt_P450_sf"/>
</dbReference>
<dbReference type="EMBL" id="WUTW01000002">
    <property type="protein sequence ID" value="MXQ65471.1"/>
    <property type="molecule type" value="Genomic_DNA"/>
</dbReference>
<sequence length="357" mass="38121">MSGDVRWDERAGAFLISGYDDASAVLRGAGWSSDPRRSPRTPPQFADLPPNVLLFLDPPDHTRLRRMLSPAFTPRAIERLRPRVTAIVDAALDGLEEGSDLVGELAYLVPLAVVAELLDVGVEGAELFRDETPALAGLLELDVTPDGLALAAAASTEIMLYLTPLIAERRAAPGDDFISALLAVDGIELDEVLATCVLLLAAGHETTANLIGTGTLAVLDDPGQKDALLDDPSRAVEELLRHQSPVKLAGRVALEDHTVGGVEIPAGSQVFVMIGEANRDPRRAPDAARLDLARPPLPHLAFGAGAHFCLGAALARMEAAETLSRLFTRFPKLGRDGDPTWRASSTFHGLNELRVRL</sequence>
<evidence type="ECO:0000256" key="2">
    <source>
        <dbReference type="ARBA" id="ARBA00022617"/>
    </source>
</evidence>
<dbReference type="Proteomes" id="UP000431901">
    <property type="component" value="Unassembled WGS sequence"/>
</dbReference>
<organism evidence="8 9">
    <name type="scientific">Actinomadura rayongensis</name>
    <dbReference type="NCBI Taxonomy" id="1429076"/>
    <lineage>
        <taxon>Bacteria</taxon>
        <taxon>Bacillati</taxon>
        <taxon>Actinomycetota</taxon>
        <taxon>Actinomycetes</taxon>
        <taxon>Streptosporangiales</taxon>
        <taxon>Thermomonosporaceae</taxon>
        <taxon>Actinomadura</taxon>
    </lineage>
</organism>
<dbReference type="Pfam" id="PF00067">
    <property type="entry name" value="p450"/>
    <property type="match status" value="1"/>
</dbReference>
<evidence type="ECO:0000256" key="6">
    <source>
        <dbReference type="ARBA" id="ARBA00023033"/>
    </source>
</evidence>
<comment type="caution">
    <text evidence="8">The sequence shown here is derived from an EMBL/GenBank/DDBJ whole genome shotgun (WGS) entry which is preliminary data.</text>
</comment>
<dbReference type="InterPro" id="IPR002397">
    <property type="entry name" value="Cyt_P450_B"/>
</dbReference>
<dbReference type="PANTHER" id="PTHR46696:SF1">
    <property type="entry name" value="CYTOCHROME P450 YJIB-RELATED"/>
    <property type="match status" value="1"/>
</dbReference>
<dbReference type="GO" id="GO:0020037">
    <property type="term" value="F:heme binding"/>
    <property type="evidence" value="ECO:0007669"/>
    <property type="project" value="InterPro"/>
</dbReference>
<evidence type="ECO:0000256" key="7">
    <source>
        <dbReference type="RuleBase" id="RU000461"/>
    </source>
</evidence>
<gene>
    <name evidence="8" type="ORF">GQ466_15685</name>
</gene>
<dbReference type="GO" id="GO:0016705">
    <property type="term" value="F:oxidoreductase activity, acting on paired donors, with incorporation or reduction of molecular oxygen"/>
    <property type="evidence" value="ECO:0007669"/>
    <property type="project" value="InterPro"/>
</dbReference>
<dbReference type="RefSeq" id="WP_161103560.1">
    <property type="nucleotide sequence ID" value="NZ_JBHLYI010000022.1"/>
</dbReference>
<dbReference type="GO" id="GO:0005506">
    <property type="term" value="F:iron ion binding"/>
    <property type="evidence" value="ECO:0007669"/>
    <property type="project" value="InterPro"/>
</dbReference>
<dbReference type="AlphaFoldDB" id="A0A6I4W7M1"/>
<accession>A0A6I4W7M1</accession>
<dbReference type="SUPFAM" id="SSF48264">
    <property type="entry name" value="Cytochrome P450"/>
    <property type="match status" value="1"/>
</dbReference>
<evidence type="ECO:0000256" key="4">
    <source>
        <dbReference type="ARBA" id="ARBA00023002"/>
    </source>
</evidence>
<comment type="similarity">
    <text evidence="1 7">Belongs to the cytochrome P450 family.</text>
</comment>
<evidence type="ECO:0000256" key="3">
    <source>
        <dbReference type="ARBA" id="ARBA00022723"/>
    </source>
</evidence>
<keyword evidence="6 7" id="KW-0503">Monooxygenase</keyword>
<dbReference type="GO" id="GO:0004497">
    <property type="term" value="F:monooxygenase activity"/>
    <property type="evidence" value="ECO:0007669"/>
    <property type="project" value="UniProtKB-KW"/>
</dbReference>
<dbReference type="Gene3D" id="1.10.630.10">
    <property type="entry name" value="Cytochrome P450"/>
    <property type="match status" value="1"/>
</dbReference>
<keyword evidence="2 7" id="KW-0349">Heme</keyword>
<dbReference type="InterPro" id="IPR001128">
    <property type="entry name" value="Cyt_P450"/>
</dbReference>
<dbReference type="PANTHER" id="PTHR46696">
    <property type="entry name" value="P450, PUTATIVE (EUROFUNG)-RELATED"/>
    <property type="match status" value="1"/>
</dbReference>
<reference evidence="8 9" key="1">
    <citation type="submission" date="2019-12" db="EMBL/GenBank/DDBJ databases">
        <title>Nocardia macrotermitis sp. nov. and Nocardia aurantia sp. nov., isolated from the gut of the fungus growing-termite Macrotermes natalensis.</title>
        <authorList>
            <person name="Christine B."/>
            <person name="Rene B."/>
        </authorList>
    </citation>
    <scope>NUCLEOTIDE SEQUENCE [LARGE SCALE GENOMIC DNA]</scope>
    <source>
        <strain evidence="8 9">DSM 102126</strain>
    </source>
</reference>
<keyword evidence="5 7" id="KW-0408">Iron</keyword>